<feature type="compositionally biased region" description="Pro residues" evidence="1">
    <location>
        <begin position="109"/>
        <end position="121"/>
    </location>
</feature>
<dbReference type="eggNOG" id="KOG2259">
    <property type="taxonomic scope" value="Eukaryota"/>
</dbReference>
<evidence type="ECO:0000313" key="3">
    <source>
        <dbReference type="EMBL" id="ONM56551.1"/>
    </source>
</evidence>
<feature type="signal peptide" evidence="2">
    <location>
        <begin position="1"/>
        <end position="17"/>
    </location>
</feature>
<feature type="compositionally biased region" description="Pro residues" evidence="1">
    <location>
        <begin position="139"/>
        <end position="151"/>
    </location>
</feature>
<name>A0A1D6I940_MAIZE</name>
<feature type="chain" id="PRO_5010805250" evidence="2">
    <location>
        <begin position="18"/>
        <end position="322"/>
    </location>
</feature>
<organism evidence="3">
    <name type="scientific">Zea mays</name>
    <name type="common">Maize</name>
    <dbReference type="NCBI Taxonomy" id="4577"/>
    <lineage>
        <taxon>Eukaryota</taxon>
        <taxon>Viridiplantae</taxon>
        <taxon>Streptophyta</taxon>
        <taxon>Embryophyta</taxon>
        <taxon>Tracheophyta</taxon>
        <taxon>Spermatophyta</taxon>
        <taxon>Magnoliopsida</taxon>
        <taxon>Liliopsida</taxon>
        <taxon>Poales</taxon>
        <taxon>Poaceae</taxon>
        <taxon>PACMAD clade</taxon>
        <taxon>Panicoideae</taxon>
        <taxon>Andropogonodae</taxon>
        <taxon>Andropogoneae</taxon>
        <taxon>Tripsacinae</taxon>
        <taxon>Zea</taxon>
    </lineage>
</organism>
<feature type="compositionally biased region" description="Polar residues" evidence="1">
    <location>
        <begin position="96"/>
        <end position="106"/>
    </location>
</feature>
<dbReference type="InParanoid" id="A0A1D6I940"/>
<dbReference type="AlphaFoldDB" id="A0A1D6I940"/>
<proteinExistence type="predicted"/>
<evidence type="ECO:0000256" key="1">
    <source>
        <dbReference type="SAM" id="MobiDB-lite"/>
    </source>
</evidence>
<feature type="compositionally biased region" description="Pro residues" evidence="1">
    <location>
        <begin position="32"/>
        <end position="41"/>
    </location>
</feature>
<feature type="region of interest" description="Disordered" evidence="1">
    <location>
        <begin position="88"/>
        <end position="151"/>
    </location>
</feature>
<protein>
    <submittedName>
        <fullName evidence="3">Uncharacterized protein</fullName>
    </submittedName>
</protein>
<dbReference type="EMBL" id="CM007650">
    <property type="protein sequence ID" value="ONM56551.1"/>
    <property type="molecule type" value="Genomic_DNA"/>
</dbReference>
<feature type="region of interest" description="Disordered" evidence="1">
    <location>
        <begin position="28"/>
        <end position="53"/>
    </location>
</feature>
<accession>A0A1D6I940</accession>
<evidence type="ECO:0000256" key="2">
    <source>
        <dbReference type="SAM" id="SignalP"/>
    </source>
</evidence>
<dbReference type="ExpressionAtlas" id="A0A1D6I940">
    <property type="expression patterns" value="baseline and differential"/>
</dbReference>
<keyword evidence="2" id="KW-0732">Signal</keyword>
<dbReference type="PaxDb" id="4577-GRMZM2G443560_P01"/>
<gene>
    <name evidence="3" type="ORF">ZEAMMB73_Zm00001d021215</name>
</gene>
<reference evidence="3" key="1">
    <citation type="submission" date="2015-12" db="EMBL/GenBank/DDBJ databases">
        <title>Update maize B73 reference genome by single molecule sequencing technologies.</title>
        <authorList>
            <consortium name="Maize Genome Sequencing Project"/>
            <person name="Ware D."/>
        </authorList>
    </citation>
    <scope>NUCLEOTIDE SEQUENCE [LARGE SCALE GENOMIC DNA]</scope>
    <source>
        <tissue evidence="3">Seedling</tissue>
    </source>
</reference>
<sequence>MGNFLACLRLCLQVVNCLRLRAAGGMGAESIPPSPTSPGPTPSFSSLTPRPRRPRLRLLPLTGALLAEATSALFHTKAEKRRKGVWIEINNDGDDNQSARSSTVSTAPPRTPPLPGLPHPTPARHDLHNPTPARHLARAPPPPRAVSPAPALPAIPPALPVVSPPQRPPRQYDSGLGVWLLFAVAIGGEQEDTVEALSRAVQRSGSRGGIKGHRWRQHAIAACGGETEVRPGKQDREGDVISMQENMSARTLTLSSSTQQTIVRFVKLPLVDKITAWIFLEKLLVFLCSYVLQSADHGHYFVIFMAILRRLNFMHHGSCKYT</sequence>